<keyword evidence="1" id="KW-0614">Plasmid</keyword>
<dbReference type="RefSeq" id="WP_083902056.1">
    <property type="nucleotide sequence ID" value="NZ_CP031306.1"/>
</dbReference>
<organism evidence="1 2">
    <name type="scientific">Natronorubrum bangense</name>
    <dbReference type="NCBI Taxonomy" id="61858"/>
    <lineage>
        <taxon>Archaea</taxon>
        <taxon>Methanobacteriati</taxon>
        <taxon>Methanobacteriota</taxon>
        <taxon>Stenosarchaea group</taxon>
        <taxon>Halobacteria</taxon>
        <taxon>Halobacteriales</taxon>
        <taxon>Natrialbaceae</taxon>
        <taxon>Natronorubrum</taxon>
    </lineage>
</organism>
<protein>
    <submittedName>
        <fullName evidence="1">Uncharacterized protein</fullName>
    </submittedName>
</protein>
<dbReference type="AlphaFoldDB" id="A0A4D6HQR7"/>
<proteinExistence type="predicted"/>
<dbReference type="Proteomes" id="UP000296822">
    <property type="component" value="Plasmid unnamed1"/>
</dbReference>
<name>A0A4D6HQR7_9EURY</name>
<dbReference type="PROSITE" id="PS51257">
    <property type="entry name" value="PROKAR_LIPOPROTEIN"/>
    <property type="match status" value="1"/>
</dbReference>
<gene>
    <name evidence="1" type="ORF">DV706_17740</name>
</gene>
<dbReference type="EMBL" id="CP031306">
    <property type="protein sequence ID" value="QCC56374.1"/>
    <property type="molecule type" value="Genomic_DNA"/>
</dbReference>
<geneLocation type="plasmid" evidence="1">
    <name>unnamed1</name>
</geneLocation>
<reference evidence="1 2" key="1">
    <citation type="journal article" date="2019" name="Nat. Commun.">
        <title>A new type of DNA phosphorothioation-based antiviral system in archaea.</title>
        <authorList>
            <person name="Xiong L."/>
            <person name="Liu S."/>
            <person name="Chen S."/>
            <person name="Xiao Y."/>
            <person name="Zhu B."/>
            <person name="Gao Y."/>
            <person name="Zhang Y."/>
            <person name="Chen B."/>
            <person name="Luo J."/>
            <person name="Deng Z."/>
            <person name="Chen X."/>
            <person name="Wang L."/>
            <person name="Chen S."/>
        </authorList>
    </citation>
    <scope>NUCLEOTIDE SEQUENCE [LARGE SCALE GENOMIC DNA]</scope>
    <source>
        <strain evidence="1 2">JCM 10635</strain>
        <plasmid evidence="1 2">unnamed1</plasmid>
    </source>
</reference>
<dbReference type="KEGG" id="nbg:DV706_17740"/>
<evidence type="ECO:0000313" key="2">
    <source>
        <dbReference type="Proteomes" id="UP000296822"/>
    </source>
</evidence>
<dbReference type="GeneID" id="39853120"/>
<sequence>MPSRRKTPIASSAVISSTLAGCLDILGTDGSVQEVIVDLRNAESDESHTFHLALELESEIMDWESHTVASGTDELVTIDPPEDTSPVVLHGVVDNFADDLHFLKIDGVEEDFCLRLNFWSYHPIRERPLIEQLADIEC</sequence>
<accession>A0A4D6HQR7</accession>
<evidence type="ECO:0000313" key="1">
    <source>
        <dbReference type="EMBL" id="QCC56374.1"/>
    </source>
</evidence>